<name>A0A0A9BEU4_ARUDO</name>
<organism evidence="1">
    <name type="scientific">Arundo donax</name>
    <name type="common">Giant reed</name>
    <name type="synonym">Donax arundinaceus</name>
    <dbReference type="NCBI Taxonomy" id="35708"/>
    <lineage>
        <taxon>Eukaryota</taxon>
        <taxon>Viridiplantae</taxon>
        <taxon>Streptophyta</taxon>
        <taxon>Embryophyta</taxon>
        <taxon>Tracheophyta</taxon>
        <taxon>Spermatophyta</taxon>
        <taxon>Magnoliopsida</taxon>
        <taxon>Liliopsida</taxon>
        <taxon>Poales</taxon>
        <taxon>Poaceae</taxon>
        <taxon>PACMAD clade</taxon>
        <taxon>Arundinoideae</taxon>
        <taxon>Arundineae</taxon>
        <taxon>Arundo</taxon>
    </lineage>
</organism>
<accession>A0A0A9BEU4</accession>
<reference evidence="1" key="2">
    <citation type="journal article" date="2015" name="Data Brief">
        <title>Shoot transcriptome of the giant reed, Arundo donax.</title>
        <authorList>
            <person name="Barrero R.A."/>
            <person name="Guerrero F.D."/>
            <person name="Moolhuijzen P."/>
            <person name="Goolsby J.A."/>
            <person name="Tidwell J."/>
            <person name="Bellgard S.E."/>
            <person name="Bellgard M.I."/>
        </authorList>
    </citation>
    <scope>NUCLEOTIDE SEQUENCE</scope>
    <source>
        <tissue evidence="1">Shoot tissue taken approximately 20 cm above the soil surface</tissue>
    </source>
</reference>
<protein>
    <submittedName>
        <fullName evidence="1">Uncharacterized protein</fullName>
    </submittedName>
</protein>
<reference evidence="1" key="1">
    <citation type="submission" date="2014-09" db="EMBL/GenBank/DDBJ databases">
        <authorList>
            <person name="Magalhaes I.L.F."/>
            <person name="Oliveira U."/>
            <person name="Santos F.R."/>
            <person name="Vidigal T.H.D.A."/>
            <person name="Brescovit A.D."/>
            <person name="Santos A.J."/>
        </authorList>
    </citation>
    <scope>NUCLEOTIDE SEQUENCE</scope>
    <source>
        <tissue evidence="1">Shoot tissue taken approximately 20 cm above the soil surface</tissue>
    </source>
</reference>
<proteinExistence type="predicted"/>
<evidence type="ECO:0000313" key="1">
    <source>
        <dbReference type="EMBL" id="JAD59755.1"/>
    </source>
</evidence>
<sequence>MFLPSVRPPHGGHSYLKQQYTLLLQLLALLAKCPYIAIENISYTTSVD</sequence>
<dbReference type="EMBL" id="GBRH01238140">
    <property type="protein sequence ID" value="JAD59755.1"/>
    <property type="molecule type" value="Transcribed_RNA"/>
</dbReference>
<dbReference type="AlphaFoldDB" id="A0A0A9BEU4"/>